<accession>A0AAV4Y4T3</accession>
<name>A0AAV4Y4T3_CAEEX</name>
<dbReference type="AlphaFoldDB" id="A0AAV4Y4T3"/>
<sequence length="89" mass="10075">MLALALTDYGGRLHLLGPIDPSAMRMIREMTDGSGSCRETVAARIRWHRRDSNKTARREPLKPLKLVPCTRTRIIAYVGEHSRLSSDED</sequence>
<proteinExistence type="predicted"/>
<evidence type="ECO:0000313" key="2">
    <source>
        <dbReference type="Proteomes" id="UP001054945"/>
    </source>
</evidence>
<evidence type="ECO:0000313" key="1">
    <source>
        <dbReference type="EMBL" id="GIZ02353.1"/>
    </source>
</evidence>
<keyword evidence="2" id="KW-1185">Reference proteome</keyword>
<gene>
    <name evidence="1" type="ORF">CEXT_322791</name>
</gene>
<reference evidence="1 2" key="1">
    <citation type="submission" date="2021-06" db="EMBL/GenBank/DDBJ databases">
        <title>Caerostris extrusa draft genome.</title>
        <authorList>
            <person name="Kono N."/>
            <person name="Arakawa K."/>
        </authorList>
    </citation>
    <scope>NUCLEOTIDE SEQUENCE [LARGE SCALE GENOMIC DNA]</scope>
</reference>
<dbReference type="EMBL" id="BPLR01001443">
    <property type="protein sequence ID" value="GIZ02353.1"/>
    <property type="molecule type" value="Genomic_DNA"/>
</dbReference>
<organism evidence="1 2">
    <name type="scientific">Caerostris extrusa</name>
    <name type="common">Bark spider</name>
    <name type="synonym">Caerostris bankana</name>
    <dbReference type="NCBI Taxonomy" id="172846"/>
    <lineage>
        <taxon>Eukaryota</taxon>
        <taxon>Metazoa</taxon>
        <taxon>Ecdysozoa</taxon>
        <taxon>Arthropoda</taxon>
        <taxon>Chelicerata</taxon>
        <taxon>Arachnida</taxon>
        <taxon>Araneae</taxon>
        <taxon>Araneomorphae</taxon>
        <taxon>Entelegynae</taxon>
        <taxon>Araneoidea</taxon>
        <taxon>Araneidae</taxon>
        <taxon>Caerostris</taxon>
    </lineage>
</organism>
<protein>
    <submittedName>
        <fullName evidence="1">Uncharacterized protein</fullName>
    </submittedName>
</protein>
<dbReference type="Proteomes" id="UP001054945">
    <property type="component" value="Unassembled WGS sequence"/>
</dbReference>
<comment type="caution">
    <text evidence="1">The sequence shown here is derived from an EMBL/GenBank/DDBJ whole genome shotgun (WGS) entry which is preliminary data.</text>
</comment>